<dbReference type="PANTHER" id="PTHR24260:SF136">
    <property type="entry name" value="GH08193P-RELATED"/>
    <property type="match status" value="1"/>
</dbReference>
<organism evidence="3 4">
    <name type="scientific">Hermetia illucens</name>
    <name type="common">Black soldier fly</name>
    <dbReference type="NCBI Taxonomy" id="343691"/>
    <lineage>
        <taxon>Eukaryota</taxon>
        <taxon>Metazoa</taxon>
        <taxon>Ecdysozoa</taxon>
        <taxon>Arthropoda</taxon>
        <taxon>Hexapoda</taxon>
        <taxon>Insecta</taxon>
        <taxon>Pterygota</taxon>
        <taxon>Neoptera</taxon>
        <taxon>Endopterygota</taxon>
        <taxon>Diptera</taxon>
        <taxon>Brachycera</taxon>
        <taxon>Stratiomyomorpha</taxon>
        <taxon>Stratiomyidae</taxon>
        <taxon>Hermetiinae</taxon>
        <taxon>Hermetia</taxon>
    </lineage>
</organism>
<dbReference type="Proteomes" id="UP000594454">
    <property type="component" value="Chromosome 3"/>
</dbReference>
<evidence type="ECO:0000259" key="2">
    <source>
        <dbReference type="PROSITE" id="PS50240"/>
    </source>
</evidence>
<name>A0A7R8UP75_HERIL</name>
<dbReference type="EMBL" id="LR899011">
    <property type="protein sequence ID" value="CAD7084464.1"/>
    <property type="molecule type" value="Genomic_DNA"/>
</dbReference>
<evidence type="ECO:0000256" key="1">
    <source>
        <dbReference type="SAM" id="SignalP"/>
    </source>
</evidence>
<dbReference type="InterPro" id="IPR009003">
    <property type="entry name" value="Peptidase_S1_PA"/>
</dbReference>
<evidence type="ECO:0000313" key="4">
    <source>
        <dbReference type="Proteomes" id="UP000594454"/>
    </source>
</evidence>
<dbReference type="Gene3D" id="2.40.10.10">
    <property type="entry name" value="Trypsin-like serine proteases"/>
    <property type="match status" value="2"/>
</dbReference>
<proteinExistence type="predicted"/>
<dbReference type="PANTHER" id="PTHR24260">
    <property type="match status" value="1"/>
</dbReference>
<evidence type="ECO:0000313" key="3">
    <source>
        <dbReference type="EMBL" id="CAD7084464.1"/>
    </source>
</evidence>
<keyword evidence="1" id="KW-0732">Signal</keyword>
<dbReference type="AlphaFoldDB" id="A0A7R8UP75"/>
<dbReference type="InParanoid" id="A0A7R8UP75"/>
<dbReference type="OrthoDB" id="6380398at2759"/>
<dbReference type="SUPFAM" id="SSF50494">
    <property type="entry name" value="Trypsin-like serine proteases"/>
    <property type="match status" value="1"/>
</dbReference>
<feature type="chain" id="PRO_5030521093" description="Peptidase S1 domain-containing protein" evidence="1">
    <location>
        <begin position="20"/>
        <end position="276"/>
    </location>
</feature>
<reference evidence="3 4" key="1">
    <citation type="submission" date="2020-11" db="EMBL/GenBank/DDBJ databases">
        <authorList>
            <person name="Wallbank WR R."/>
            <person name="Pardo Diaz C."/>
            <person name="Kozak K."/>
            <person name="Martin S."/>
            <person name="Jiggins C."/>
            <person name="Moest M."/>
            <person name="Warren A I."/>
            <person name="Generalovic N T."/>
            <person name="Byers J.R.P. K."/>
            <person name="Montejo-Kovacevich G."/>
            <person name="Yen C E."/>
        </authorList>
    </citation>
    <scope>NUCLEOTIDE SEQUENCE [LARGE SCALE GENOMIC DNA]</scope>
</reference>
<dbReference type="PROSITE" id="PS50240">
    <property type="entry name" value="TRYPSIN_DOM"/>
    <property type="match status" value="1"/>
</dbReference>
<protein>
    <recommendedName>
        <fullName evidence="2">Peptidase S1 domain-containing protein</fullName>
    </recommendedName>
</protein>
<dbReference type="GO" id="GO:0006508">
    <property type="term" value="P:proteolysis"/>
    <property type="evidence" value="ECO:0007669"/>
    <property type="project" value="InterPro"/>
</dbReference>
<dbReference type="SMART" id="SM00020">
    <property type="entry name" value="Tryp_SPc"/>
    <property type="match status" value="1"/>
</dbReference>
<feature type="domain" description="Peptidase S1" evidence="2">
    <location>
        <begin position="38"/>
        <end position="275"/>
    </location>
</feature>
<dbReference type="GO" id="GO:0004252">
    <property type="term" value="F:serine-type endopeptidase activity"/>
    <property type="evidence" value="ECO:0007669"/>
    <property type="project" value="InterPro"/>
</dbReference>
<dbReference type="OMA" id="CIFAICN"/>
<dbReference type="InterPro" id="IPR043504">
    <property type="entry name" value="Peptidase_S1_PA_chymotrypsin"/>
</dbReference>
<dbReference type="InterPro" id="IPR001254">
    <property type="entry name" value="Trypsin_dom"/>
</dbReference>
<dbReference type="InterPro" id="IPR051333">
    <property type="entry name" value="CLIP_Serine_Protease"/>
</dbReference>
<keyword evidence="4" id="KW-1185">Reference proteome</keyword>
<dbReference type="Pfam" id="PF00089">
    <property type="entry name" value="Trypsin"/>
    <property type="match status" value="1"/>
</dbReference>
<gene>
    <name evidence="3" type="ORF">HERILL_LOCUS7354</name>
</gene>
<sequence length="276" mass="30822">MNFVLGLGVWMSVLVAGFATVNVQILKSISEEKCEHYYSSGNKENDKPDGSRFPYMAAVGWSNENGTISYRCGGILIDPKYVIGLAHCILRKQPSHILLGSQELPLSATLDNGIPIKNISVHPGYEKGGVYHDILIYELENEVRNRPACLWNRDSIPDSEIFSLLYSVEDEKNAKLLRIQNQLYPNDQCLDFYGKYARLSMGIMESQLCAAELNHTSCQLPSVRGPLIMQEQQPGSLIPYVIGTASFGMPCGRDSMPTVYTKISAYTNWIESNIWA</sequence>
<accession>A0A7R8UP75</accession>
<feature type="signal peptide" evidence="1">
    <location>
        <begin position="1"/>
        <end position="19"/>
    </location>
</feature>